<name>A0A8X6TX10_NEPPI</name>
<accession>A0A8X6TX10</accession>
<evidence type="ECO:0000313" key="2">
    <source>
        <dbReference type="Proteomes" id="UP000887013"/>
    </source>
</evidence>
<dbReference type="EMBL" id="BMAW01066548">
    <property type="protein sequence ID" value="GFT55455.1"/>
    <property type="molecule type" value="Genomic_DNA"/>
</dbReference>
<dbReference type="Proteomes" id="UP000887013">
    <property type="component" value="Unassembled WGS sequence"/>
</dbReference>
<protein>
    <submittedName>
        <fullName evidence="1">Uncharacterized protein</fullName>
    </submittedName>
</protein>
<comment type="caution">
    <text evidence="1">The sequence shown here is derived from an EMBL/GenBank/DDBJ whole genome shotgun (WGS) entry which is preliminary data.</text>
</comment>
<sequence length="152" mass="15939">MGRLVGLDSISWQVDKPESQFGVAPKVTGPAKSTPGFHEHGLLMSLSIWSHLPDVAASEARLGCPSFPVGAALPPGSLSCALTESVYLLDEAATASAYLLASPQKCTDISTLSQTKCAHQTGFSRQILCHFKDDRLNAVPGGQTNLEAGSES</sequence>
<reference evidence="1" key="1">
    <citation type="submission" date="2020-08" db="EMBL/GenBank/DDBJ databases">
        <title>Multicomponent nature underlies the extraordinary mechanical properties of spider dragline silk.</title>
        <authorList>
            <person name="Kono N."/>
            <person name="Nakamura H."/>
            <person name="Mori M."/>
            <person name="Yoshida Y."/>
            <person name="Ohtoshi R."/>
            <person name="Malay A.D."/>
            <person name="Moran D.A.P."/>
            <person name="Tomita M."/>
            <person name="Numata K."/>
            <person name="Arakawa K."/>
        </authorList>
    </citation>
    <scope>NUCLEOTIDE SEQUENCE</scope>
</reference>
<organism evidence="1 2">
    <name type="scientific">Nephila pilipes</name>
    <name type="common">Giant wood spider</name>
    <name type="synonym">Nephila maculata</name>
    <dbReference type="NCBI Taxonomy" id="299642"/>
    <lineage>
        <taxon>Eukaryota</taxon>
        <taxon>Metazoa</taxon>
        <taxon>Ecdysozoa</taxon>
        <taxon>Arthropoda</taxon>
        <taxon>Chelicerata</taxon>
        <taxon>Arachnida</taxon>
        <taxon>Araneae</taxon>
        <taxon>Araneomorphae</taxon>
        <taxon>Entelegynae</taxon>
        <taxon>Araneoidea</taxon>
        <taxon>Nephilidae</taxon>
        <taxon>Nephila</taxon>
    </lineage>
</organism>
<evidence type="ECO:0000313" key="1">
    <source>
        <dbReference type="EMBL" id="GFT55455.1"/>
    </source>
</evidence>
<keyword evidence="2" id="KW-1185">Reference proteome</keyword>
<proteinExistence type="predicted"/>
<dbReference type="AlphaFoldDB" id="A0A8X6TX10"/>
<gene>
    <name evidence="1" type="ORF">NPIL_353441</name>
</gene>